<dbReference type="RefSeq" id="WP_212941097.1">
    <property type="nucleotide sequence ID" value="NZ_BORR01000014.1"/>
</dbReference>
<feature type="domain" description="Xylose isomerase-like TIM barrel" evidence="1">
    <location>
        <begin position="23"/>
        <end position="246"/>
    </location>
</feature>
<evidence type="ECO:0000259" key="1">
    <source>
        <dbReference type="Pfam" id="PF01261"/>
    </source>
</evidence>
<keyword evidence="3" id="KW-1185">Reference proteome</keyword>
<gene>
    <name evidence="2" type="ORF">J41TS12_36070</name>
</gene>
<comment type="caution">
    <text evidence="2">The sequence shown here is derived from an EMBL/GenBank/DDBJ whole genome shotgun (WGS) entry which is preliminary data.</text>
</comment>
<keyword evidence="2" id="KW-0413">Isomerase</keyword>
<evidence type="ECO:0000313" key="2">
    <source>
        <dbReference type="EMBL" id="GIO38746.1"/>
    </source>
</evidence>
<dbReference type="PANTHER" id="PTHR12110:SF41">
    <property type="entry name" value="INOSOSE DEHYDRATASE"/>
    <property type="match status" value="1"/>
</dbReference>
<dbReference type="EMBL" id="BORR01000014">
    <property type="protein sequence ID" value="GIO38746.1"/>
    <property type="molecule type" value="Genomic_DNA"/>
</dbReference>
<dbReference type="InterPro" id="IPR036237">
    <property type="entry name" value="Xyl_isomerase-like_sf"/>
</dbReference>
<dbReference type="AlphaFoldDB" id="A0A919XUM6"/>
<reference evidence="2 3" key="1">
    <citation type="submission" date="2021-03" db="EMBL/GenBank/DDBJ databases">
        <title>Antimicrobial resistance genes in bacteria isolated from Japanese honey, and their potential for conferring macrolide and lincosamide resistance in the American foulbrood pathogen Paenibacillus larvae.</title>
        <authorList>
            <person name="Okamoto M."/>
            <person name="Kumagai M."/>
            <person name="Kanamori H."/>
            <person name="Takamatsu D."/>
        </authorList>
    </citation>
    <scope>NUCLEOTIDE SEQUENCE [LARGE SCALE GENOMIC DNA]</scope>
    <source>
        <strain evidence="2 3">J41TS12</strain>
    </source>
</reference>
<evidence type="ECO:0000313" key="3">
    <source>
        <dbReference type="Proteomes" id="UP000681162"/>
    </source>
</evidence>
<dbReference type="Gene3D" id="3.20.20.150">
    <property type="entry name" value="Divalent-metal-dependent TIM barrel enzymes"/>
    <property type="match status" value="1"/>
</dbReference>
<dbReference type="SUPFAM" id="SSF51658">
    <property type="entry name" value="Xylose isomerase-like"/>
    <property type="match status" value="1"/>
</dbReference>
<dbReference type="Proteomes" id="UP000681162">
    <property type="component" value="Unassembled WGS sequence"/>
</dbReference>
<sequence length="256" mass="28894">MTQVGLQLYTVRDAMEQDFEGTLRKIAALGYQGVEFAGYFGRTAEQVKAILDETGLIALGAHTPYVRLRDALDEEIAFNKAIGNTTLIMPYLEEKERHRWHDIFEDMDKIGQRCADAGVTFCYHNHEFELTQHLDGRPVLDVMFSKLPAERLQMELDTCWVHYAGLDPVAYITNYADRLPLVHWKDMAKREDGSAETVELGHGEVDIKAIADAAIQAGAAWLVVEQDYCAGNPLDCIEESMKWIRNYANNGGNIHV</sequence>
<dbReference type="InterPro" id="IPR050312">
    <property type="entry name" value="IolE/XylAMocC-like"/>
</dbReference>
<organism evidence="2 3">
    <name type="scientific">Paenibacillus antibioticophila</name>
    <dbReference type="NCBI Taxonomy" id="1274374"/>
    <lineage>
        <taxon>Bacteria</taxon>
        <taxon>Bacillati</taxon>
        <taxon>Bacillota</taxon>
        <taxon>Bacilli</taxon>
        <taxon>Bacillales</taxon>
        <taxon>Paenibacillaceae</taxon>
        <taxon>Paenibacillus</taxon>
    </lineage>
</organism>
<dbReference type="PANTHER" id="PTHR12110">
    <property type="entry name" value="HYDROXYPYRUVATE ISOMERASE"/>
    <property type="match status" value="1"/>
</dbReference>
<accession>A0A919XUM6</accession>
<proteinExistence type="predicted"/>
<dbReference type="Pfam" id="PF01261">
    <property type="entry name" value="AP_endonuc_2"/>
    <property type="match status" value="1"/>
</dbReference>
<dbReference type="InterPro" id="IPR013022">
    <property type="entry name" value="Xyl_isomerase-like_TIM-brl"/>
</dbReference>
<dbReference type="GO" id="GO:0016853">
    <property type="term" value="F:isomerase activity"/>
    <property type="evidence" value="ECO:0007669"/>
    <property type="project" value="UniProtKB-KW"/>
</dbReference>
<name>A0A919XUM6_9BACL</name>
<protein>
    <submittedName>
        <fullName evidence="2">Sugar phosphate isomerase</fullName>
    </submittedName>
</protein>